<keyword evidence="1" id="KW-0812">Transmembrane</keyword>
<feature type="transmembrane region" description="Helical" evidence="1">
    <location>
        <begin position="102"/>
        <end position="124"/>
    </location>
</feature>
<proteinExistence type="predicted"/>
<dbReference type="EMBL" id="VYZN01000054">
    <property type="protein sequence ID" value="KAE9527061.1"/>
    <property type="molecule type" value="Genomic_DNA"/>
</dbReference>
<evidence type="ECO:0000313" key="3">
    <source>
        <dbReference type="Proteomes" id="UP000475862"/>
    </source>
</evidence>
<comment type="caution">
    <text evidence="2">The sequence shown here is derived from an EMBL/GenBank/DDBJ whole genome shotgun (WGS) entry which is preliminary data.</text>
</comment>
<evidence type="ECO:0000256" key="1">
    <source>
        <dbReference type="SAM" id="Phobius"/>
    </source>
</evidence>
<organism evidence="2 3">
    <name type="scientific">Aphis glycines</name>
    <name type="common">Soybean aphid</name>
    <dbReference type="NCBI Taxonomy" id="307491"/>
    <lineage>
        <taxon>Eukaryota</taxon>
        <taxon>Metazoa</taxon>
        <taxon>Ecdysozoa</taxon>
        <taxon>Arthropoda</taxon>
        <taxon>Hexapoda</taxon>
        <taxon>Insecta</taxon>
        <taxon>Pterygota</taxon>
        <taxon>Neoptera</taxon>
        <taxon>Paraneoptera</taxon>
        <taxon>Hemiptera</taxon>
        <taxon>Sternorrhyncha</taxon>
        <taxon>Aphidomorpha</taxon>
        <taxon>Aphidoidea</taxon>
        <taxon>Aphididae</taxon>
        <taxon>Aphidini</taxon>
        <taxon>Aphis</taxon>
        <taxon>Aphis</taxon>
    </lineage>
</organism>
<sequence length="183" mass="22611">MYLCKQNFHLLFIFKSKTLWVHIHLILSTHTTHTHKHTHTHTYIYICVNQSEYLLLSIYILKLICIFFANLSYSIFFLTWLFFYFFFFTLIYFTKLFEKEQMWFFLIIIYVISGVFSMICAKGRKLTYNLFYYITFTKYLLLKLNINYMQIKLSFRIIMKDYNTLGQFFYLFLFFFVVKTIML</sequence>
<keyword evidence="1" id="KW-1133">Transmembrane helix</keyword>
<dbReference type="AlphaFoldDB" id="A0A6G0T737"/>
<reference evidence="2 3" key="1">
    <citation type="submission" date="2019-08" db="EMBL/GenBank/DDBJ databases">
        <title>The genome of the soybean aphid Biotype 1, its phylome, world population structure and adaptation to the North American continent.</title>
        <authorList>
            <person name="Giordano R."/>
            <person name="Donthu R.K."/>
            <person name="Hernandez A.G."/>
            <person name="Wright C.L."/>
            <person name="Zimin A.V."/>
        </authorList>
    </citation>
    <scope>NUCLEOTIDE SEQUENCE [LARGE SCALE GENOMIC DNA]</scope>
    <source>
        <tissue evidence="2">Whole aphids</tissue>
    </source>
</reference>
<keyword evidence="3" id="KW-1185">Reference proteome</keyword>
<evidence type="ECO:0000313" key="2">
    <source>
        <dbReference type="EMBL" id="KAE9527061.1"/>
    </source>
</evidence>
<protein>
    <submittedName>
        <fullName evidence="2">Uncharacterized protein</fullName>
    </submittedName>
</protein>
<name>A0A6G0T737_APHGL</name>
<feature type="transmembrane region" description="Helical" evidence="1">
    <location>
        <begin position="75"/>
        <end position="93"/>
    </location>
</feature>
<gene>
    <name evidence="2" type="ORF">AGLY_013709</name>
</gene>
<keyword evidence="1" id="KW-0472">Membrane</keyword>
<accession>A0A6G0T737</accession>
<feature type="transmembrane region" description="Helical" evidence="1">
    <location>
        <begin position="162"/>
        <end position="182"/>
    </location>
</feature>
<feature type="transmembrane region" description="Helical" evidence="1">
    <location>
        <begin position="130"/>
        <end position="150"/>
    </location>
</feature>
<dbReference type="Proteomes" id="UP000475862">
    <property type="component" value="Unassembled WGS sequence"/>
</dbReference>